<name>A0A2N8SYD0_STUST</name>
<comment type="caution">
    <text evidence="2">The sequence shown here is derived from an EMBL/GenBank/DDBJ whole genome shotgun (WGS) entry which is preliminary data.</text>
</comment>
<feature type="signal peptide" evidence="1">
    <location>
        <begin position="1"/>
        <end position="19"/>
    </location>
</feature>
<proteinExistence type="predicted"/>
<feature type="chain" id="PRO_5014802570" evidence="1">
    <location>
        <begin position="20"/>
        <end position="121"/>
    </location>
</feature>
<sequence>MHKPFVLLCGLLFSGIGHAAELAVVQYVSDPVALLDETGRLLHKQPRAELPPPPLAALQWNEELELVQVEIGGQRVWLDGVDVRLNEGKTVPMPCARLPRGKAESATNLSTIGYGAGCEKP</sequence>
<dbReference type="RefSeq" id="WP_102895194.1">
    <property type="nucleotide sequence ID" value="NZ_JAMOHU010000007.1"/>
</dbReference>
<dbReference type="AlphaFoldDB" id="A0A2N8SYD0"/>
<organism evidence="2 3">
    <name type="scientific">Stutzerimonas stutzeri</name>
    <name type="common">Pseudomonas stutzeri</name>
    <dbReference type="NCBI Taxonomy" id="316"/>
    <lineage>
        <taxon>Bacteria</taxon>
        <taxon>Pseudomonadati</taxon>
        <taxon>Pseudomonadota</taxon>
        <taxon>Gammaproteobacteria</taxon>
        <taxon>Pseudomonadales</taxon>
        <taxon>Pseudomonadaceae</taxon>
        <taxon>Stutzerimonas</taxon>
    </lineage>
</organism>
<evidence type="ECO:0000313" key="3">
    <source>
        <dbReference type="Proteomes" id="UP000236023"/>
    </source>
</evidence>
<evidence type="ECO:0000313" key="2">
    <source>
        <dbReference type="EMBL" id="PNG07487.1"/>
    </source>
</evidence>
<protein>
    <submittedName>
        <fullName evidence="2">Uncharacterized protein</fullName>
    </submittedName>
</protein>
<dbReference type="Proteomes" id="UP000236023">
    <property type="component" value="Unassembled WGS sequence"/>
</dbReference>
<evidence type="ECO:0000256" key="1">
    <source>
        <dbReference type="SAM" id="SignalP"/>
    </source>
</evidence>
<reference evidence="2 3" key="1">
    <citation type="submission" date="2018-01" db="EMBL/GenBank/DDBJ databases">
        <title>Denitrification phenotypes of diverse strains of Pseudomonas stutzeri.</title>
        <authorList>
            <person name="Milligan D.A."/>
            <person name="Bergaust L."/>
            <person name="Bakken L.R."/>
            <person name="Frostegard A."/>
        </authorList>
    </citation>
    <scope>NUCLEOTIDE SEQUENCE [LARGE SCALE GENOMIC DNA]</scope>
    <source>
        <strain evidence="2 3">24a75</strain>
    </source>
</reference>
<accession>A0A2N8SYD0</accession>
<keyword evidence="1" id="KW-0732">Signal</keyword>
<gene>
    <name evidence="2" type="ORF">CXK94_15740</name>
</gene>
<dbReference type="EMBL" id="POUT01000009">
    <property type="protein sequence ID" value="PNG07487.1"/>
    <property type="molecule type" value="Genomic_DNA"/>
</dbReference>